<keyword evidence="7" id="KW-1185">Reference proteome</keyword>
<evidence type="ECO:0000313" key="6">
    <source>
        <dbReference type="EMBL" id="KAK9791192.1"/>
    </source>
</evidence>
<evidence type="ECO:0000256" key="3">
    <source>
        <dbReference type="ARBA" id="ARBA00023128"/>
    </source>
</evidence>
<evidence type="ECO:0000259" key="5">
    <source>
        <dbReference type="Pfam" id="PF08547"/>
    </source>
</evidence>
<dbReference type="InterPro" id="IPR039131">
    <property type="entry name" value="NDUFAF1"/>
</dbReference>
<dbReference type="SUPFAM" id="SSF49785">
    <property type="entry name" value="Galactose-binding domain-like"/>
    <property type="match status" value="1"/>
</dbReference>
<evidence type="ECO:0000313" key="7">
    <source>
        <dbReference type="Proteomes" id="UP001465755"/>
    </source>
</evidence>
<sequence length="218" mass="24466">MWKRALKATSDYLALVRNPVPPSEAVLFRFRAPEDVARWKVFTDQPYGGRTAAGFELSPTEPESAVFSGTVSPEFDKAASQLQRSGFCGIIAEQAPGQCWDLEPFDSLVIRARGDGRKYVATLRTEDWMVGQASQDRWQAFLFARKGVWQDVHIPLDRFLLTWRGRLVETRSEINARRVISIGISLAAGSDEVEQSGDFSLGLQHIKAERHDGLVQQQ</sequence>
<gene>
    <name evidence="6" type="ORF">WJX73_009919</name>
</gene>
<evidence type="ECO:0000256" key="2">
    <source>
        <dbReference type="ARBA" id="ARBA00007884"/>
    </source>
</evidence>
<dbReference type="PANTHER" id="PTHR13194:SF18">
    <property type="entry name" value="COMPLEX I INTERMEDIATE-ASSOCIATED PROTEIN 30, MITOCHONDRIAL"/>
    <property type="match status" value="1"/>
</dbReference>
<accession>A0AAW1NM72</accession>
<dbReference type="AlphaFoldDB" id="A0AAW1NM72"/>
<dbReference type="GO" id="GO:0006120">
    <property type="term" value="P:mitochondrial electron transport, NADH to ubiquinone"/>
    <property type="evidence" value="ECO:0007669"/>
    <property type="project" value="TreeGrafter"/>
</dbReference>
<dbReference type="GO" id="GO:0032981">
    <property type="term" value="P:mitochondrial respiratory chain complex I assembly"/>
    <property type="evidence" value="ECO:0007669"/>
    <property type="project" value="TreeGrafter"/>
</dbReference>
<dbReference type="GO" id="GO:0005739">
    <property type="term" value="C:mitochondrion"/>
    <property type="evidence" value="ECO:0007669"/>
    <property type="project" value="UniProtKB-SubCell"/>
</dbReference>
<evidence type="ECO:0000256" key="4">
    <source>
        <dbReference type="ARBA" id="ARBA00023186"/>
    </source>
</evidence>
<reference evidence="6 7" key="1">
    <citation type="journal article" date="2024" name="Nat. Commun.">
        <title>Phylogenomics reveals the evolutionary origins of lichenization in chlorophyte algae.</title>
        <authorList>
            <person name="Puginier C."/>
            <person name="Libourel C."/>
            <person name="Otte J."/>
            <person name="Skaloud P."/>
            <person name="Haon M."/>
            <person name="Grisel S."/>
            <person name="Petersen M."/>
            <person name="Berrin J.G."/>
            <person name="Delaux P.M."/>
            <person name="Dal Grande F."/>
            <person name="Keller J."/>
        </authorList>
    </citation>
    <scope>NUCLEOTIDE SEQUENCE [LARGE SCALE GENOMIC DNA]</scope>
    <source>
        <strain evidence="6 7">SAG 2036</strain>
    </source>
</reference>
<comment type="subcellular location">
    <subcellularLocation>
        <location evidence="1">Mitochondrion</location>
    </subcellularLocation>
</comment>
<dbReference type="InterPro" id="IPR008979">
    <property type="entry name" value="Galactose-bd-like_sf"/>
</dbReference>
<dbReference type="Pfam" id="PF08547">
    <property type="entry name" value="CIA30"/>
    <property type="match status" value="1"/>
</dbReference>
<comment type="similarity">
    <text evidence="2">Belongs to the CIA30 family.</text>
</comment>
<name>A0AAW1NM72_9CHLO</name>
<protein>
    <recommendedName>
        <fullName evidence="5">NADH:ubiquinone oxidoreductase intermediate-associated protein 30 domain-containing protein</fullName>
    </recommendedName>
</protein>
<dbReference type="InterPro" id="IPR013857">
    <property type="entry name" value="NADH-UbQ_OxRdtase-assoc_prot30"/>
</dbReference>
<dbReference type="PANTHER" id="PTHR13194">
    <property type="entry name" value="COMPLEX I INTERMEDIATE-ASSOCIATED PROTEIN 30"/>
    <property type="match status" value="1"/>
</dbReference>
<dbReference type="Proteomes" id="UP001465755">
    <property type="component" value="Unassembled WGS sequence"/>
</dbReference>
<evidence type="ECO:0000256" key="1">
    <source>
        <dbReference type="ARBA" id="ARBA00004173"/>
    </source>
</evidence>
<proteinExistence type="inferred from homology"/>
<organism evidence="6 7">
    <name type="scientific">Symbiochloris irregularis</name>
    <dbReference type="NCBI Taxonomy" id="706552"/>
    <lineage>
        <taxon>Eukaryota</taxon>
        <taxon>Viridiplantae</taxon>
        <taxon>Chlorophyta</taxon>
        <taxon>core chlorophytes</taxon>
        <taxon>Trebouxiophyceae</taxon>
        <taxon>Trebouxiales</taxon>
        <taxon>Trebouxiaceae</taxon>
        <taxon>Symbiochloris</taxon>
    </lineage>
</organism>
<dbReference type="EMBL" id="JALJOQ010000180">
    <property type="protein sequence ID" value="KAK9791192.1"/>
    <property type="molecule type" value="Genomic_DNA"/>
</dbReference>
<feature type="domain" description="NADH:ubiquinone oxidoreductase intermediate-associated protein 30" evidence="5">
    <location>
        <begin position="28"/>
        <end position="202"/>
    </location>
</feature>
<keyword evidence="3" id="KW-0496">Mitochondrion</keyword>
<dbReference type="GO" id="GO:0051082">
    <property type="term" value="F:unfolded protein binding"/>
    <property type="evidence" value="ECO:0007669"/>
    <property type="project" value="TreeGrafter"/>
</dbReference>
<comment type="caution">
    <text evidence="6">The sequence shown here is derived from an EMBL/GenBank/DDBJ whole genome shotgun (WGS) entry which is preliminary data.</text>
</comment>
<keyword evidence="4" id="KW-0143">Chaperone</keyword>